<dbReference type="AlphaFoldDB" id="A0A4T0UKT7"/>
<sequence length="258" mass="28408">MRRVVFNQKGGVGKSTIAVNLAASAACRGKRVLVVDLDPQGNASHYLTGELESDPASGAAGLFEQMLSISLFGKKPLEFVRPTPFEGVSLLAAHPQLSEMMGKLESRYKMFKLKEALDSLDGHFDEVWIDTPPALNFYTRSALIAADRCLIPFDCDTFSRQALLALIDNVAEIRADHNPTLEIEGIVVNQFQPRASLPRRLVEQLRADGLPVLDPPLPASVRVRESHEACTPMPWFDARHKLTQAFGELYGSLAPARQ</sequence>
<name>A0A4T0UKT7_9NEIS</name>
<dbReference type="CDD" id="cd02042">
    <property type="entry name" value="ParAB_family"/>
    <property type="match status" value="1"/>
</dbReference>
<dbReference type="Proteomes" id="UP000308891">
    <property type="component" value="Unassembled WGS sequence"/>
</dbReference>
<accession>A0A4T0UKT7</accession>
<dbReference type="InterPro" id="IPR027417">
    <property type="entry name" value="P-loop_NTPase"/>
</dbReference>
<comment type="caution">
    <text evidence="2">The sequence shown here is derived from an EMBL/GenBank/DDBJ whole genome shotgun (WGS) entry which is preliminary data.</text>
</comment>
<dbReference type="InterPro" id="IPR025669">
    <property type="entry name" value="AAA_dom"/>
</dbReference>
<dbReference type="Pfam" id="PF13614">
    <property type="entry name" value="AAA_31"/>
    <property type="match status" value="1"/>
</dbReference>
<gene>
    <name evidence="2" type="ORF">E5K04_14125</name>
</gene>
<dbReference type="PROSITE" id="PS51257">
    <property type="entry name" value="PROKAR_LIPOPROTEIN"/>
    <property type="match status" value="1"/>
</dbReference>
<dbReference type="PANTHER" id="PTHR13696:SF52">
    <property type="entry name" value="PARA FAMILY PROTEIN CT_582"/>
    <property type="match status" value="1"/>
</dbReference>
<keyword evidence="3" id="KW-1185">Reference proteome</keyword>
<reference evidence="2 3" key="1">
    <citation type="submission" date="2019-04" db="EMBL/GenBank/DDBJ databases">
        <title>Crenobacter sp. nov.</title>
        <authorList>
            <person name="Shi S."/>
        </authorList>
    </citation>
    <scope>NUCLEOTIDE SEQUENCE [LARGE SCALE GENOMIC DNA]</scope>
    <source>
        <strain evidence="2 3">GY 70310</strain>
    </source>
</reference>
<dbReference type="EMBL" id="STGJ01000019">
    <property type="protein sequence ID" value="TIC79036.1"/>
    <property type="molecule type" value="Genomic_DNA"/>
</dbReference>
<dbReference type="SUPFAM" id="SSF52540">
    <property type="entry name" value="P-loop containing nucleoside triphosphate hydrolases"/>
    <property type="match status" value="1"/>
</dbReference>
<dbReference type="OrthoDB" id="9815116at2"/>
<dbReference type="PANTHER" id="PTHR13696">
    <property type="entry name" value="P-LOOP CONTAINING NUCLEOSIDE TRIPHOSPHATE HYDROLASE"/>
    <property type="match status" value="1"/>
</dbReference>
<protein>
    <submittedName>
        <fullName evidence="2">ParA family protein</fullName>
    </submittedName>
</protein>
<evidence type="ECO:0000313" key="3">
    <source>
        <dbReference type="Proteomes" id="UP000308891"/>
    </source>
</evidence>
<dbReference type="RefSeq" id="WP_136555256.1">
    <property type="nucleotide sequence ID" value="NZ_STGJ01000019.1"/>
</dbReference>
<evidence type="ECO:0000313" key="2">
    <source>
        <dbReference type="EMBL" id="TIC79036.1"/>
    </source>
</evidence>
<organism evidence="2 3">
    <name type="scientific">Crenobacter intestini</name>
    <dbReference type="NCBI Taxonomy" id="2563443"/>
    <lineage>
        <taxon>Bacteria</taxon>
        <taxon>Pseudomonadati</taxon>
        <taxon>Pseudomonadota</taxon>
        <taxon>Betaproteobacteria</taxon>
        <taxon>Neisseriales</taxon>
        <taxon>Neisseriaceae</taxon>
        <taxon>Crenobacter</taxon>
    </lineage>
</organism>
<feature type="domain" description="AAA" evidence="1">
    <location>
        <begin position="5"/>
        <end position="183"/>
    </location>
</feature>
<evidence type="ECO:0000259" key="1">
    <source>
        <dbReference type="Pfam" id="PF13614"/>
    </source>
</evidence>
<dbReference type="InterPro" id="IPR050678">
    <property type="entry name" value="DNA_Partitioning_ATPase"/>
</dbReference>
<dbReference type="Gene3D" id="3.40.50.300">
    <property type="entry name" value="P-loop containing nucleotide triphosphate hydrolases"/>
    <property type="match status" value="1"/>
</dbReference>
<proteinExistence type="predicted"/>